<sequence>MAVKKLHPLAAKYDIDFSHNFVENVTFTIRKVAVGLGMVTFVLLNCMDALIDFSAIIYSCKACNSVFLVPGRNACEIRMVHQEDAGLNVEMAKLAFAKGIWSYVCKMGVALRKYSDEKHHQLNSTAGASMYIQKVPPEFEVTKDMISTAHPENLITTVPLHIGNCRPNTRKFTRRPSNKFIANSLVLLGGAICLSRGHSSLGAKVAMAYIFSKLTKRAAASANGKFNMAVNIDVDLCMDLTIAPYLRSWKDLEDFPEEIIACAF</sequence>
<accession>A0AAE1WKM9</accession>
<organism evidence="1 2">
    <name type="scientific">Sesamum angolense</name>
    <dbReference type="NCBI Taxonomy" id="2727404"/>
    <lineage>
        <taxon>Eukaryota</taxon>
        <taxon>Viridiplantae</taxon>
        <taxon>Streptophyta</taxon>
        <taxon>Embryophyta</taxon>
        <taxon>Tracheophyta</taxon>
        <taxon>Spermatophyta</taxon>
        <taxon>Magnoliopsida</taxon>
        <taxon>eudicotyledons</taxon>
        <taxon>Gunneridae</taxon>
        <taxon>Pentapetalae</taxon>
        <taxon>asterids</taxon>
        <taxon>lamiids</taxon>
        <taxon>Lamiales</taxon>
        <taxon>Pedaliaceae</taxon>
        <taxon>Sesamum</taxon>
    </lineage>
</organism>
<comment type="caution">
    <text evidence="1">The sequence shown here is derived from an EMBL/GenBank/DDBJ whole genome shotgun (WGS) entry which is preliminary data.</text>
</comment>
<dbReference type="Proteomes" id="UP001289374">
    <property type="component" value="Unassembled WGS sequence"/>
</dbReference>
<keyword evidence="2" id="KW-1185">Reference proteome</keyword>
<evidence type="ECO:0000313" key="2">
    <source>
        <dbReference type="Proteomes" id="UP001289374"/>
    </source>
</evidence>
<protein>
    <submittedName>
        <fullName evidence="1">Uncharacterized protein</fullName>
    </submittedName>
</protein>
<name>A0AAE1WKM9_9LAMI</name>
<proteinExistence type="predicted"/>
<reference evidence="1" key="1">
    <citation type="submission" date="2020-06" db="EMBL/GenBank/DDBJ databases">
        <authorList>
            <person name="Li T."/>
            <person name="Hu X."/>
            <person name="Zhang T."/>
            <person name="Song X."/>
            <person name="Zhang H."/>
            <person name="Dai N."/>
            <person name="Sheng W."/>
            <person name="Hou X."/>
            <person name="Wei L."/>
        </authorList>
    </citation>
    <scope>NUCLEOTIDE SEQUENCE</scope>
    <source>
        <strain evidence="1">K16</strain>
        <tissue evidence="1">Leaf</tissue>
    </source>
</reference>
<evidence type="ECO:0000313" key="1">
    <source>
        <dbReference type="EMBL" id="KAK4394962.1"/>
    </source>
</evidence>
<dbReference type="AlphaFoldDB" id="A0AAE1WKM9"/>
<reference evidence="1" key="2">
    <citation type="journal article" date="2024" name="Plant">
        <title>Genomic evolution and insights into agronomic trait innovations of Sesamum species.</title>
        <authorList>
            <person name="Miao H."/>
            <person name="Wang L."/>
            <person name="Qu L."/>
            <person name="Liu H."/>
            <person name="Sun Y."/>
            <person name="Le M."/>
            <person name="Wang Q."/>
            <person name="Wei S."/>
            <person name="Zheng Y."/>
            <person name="Lin W."/>
            <person name="Duan Y."/>
            <person name="Cao H."/>
            <person name="Xiong S."/>
            <person name="Wang X."/>
            <person name="Wei L."/>
            <person name="Li C."/>
            <person name="Ma Q."/>
            <person name="Ju M."/>
            <person name="Zhao R."/>
            <person name="Li G."/>
            <person name="Mu C."/>
            <person name="Tian Q."/>
            <person name="Mei H."/>
            <person name="Zhang T."/>
            <person name="Gao T."/>
            <person name="Zhang H."/>
        </authorList>
    </citation>
    <scope>NUCLEOTIDE SEQUENCE</scope>
    <source>
        <strain evidence="1">K16</strain>
    </source>
</reference>
<gene>
    <name evidence="1" type="ORF">Sango_1650500</name>
</gene>
<dbReference type="EMBL" id="JACGWL010000009">
    <property type="protein sequence ID" value="KAK4394962.1"/>
    <property type="molecule type" value="Genomic_DNA"/>
</dbReference>